<feature type="non-terminal residue" evidence="6">
    <location>
        <position position="1"/>
    </location>
</feature>
<organism evidence="6 7">
    <name type="scientific">Acanthisitta chloris</name>
    <name type="common">rifleman</name>
    <dbReference type="NCBI Taxonomy" id="57068"/>
    <lineage>
        <taxon>Eukaryota</taxon>
        <taxon>Metazoa</taxon>
        <taxon>Chordata</taxon>
        <taxon>Craniata</taxon>
        <taxon>Vertebrata</taxon>
        <taxon>Euteleostomi</taxon>
        <taxon>Archelosauria</taxon>
        <taxon>Archosauria</taxon>
        <taxon>Dinosauria</taxon>
        <taxon>Saurischia</taxon>
        <taxon>Theropoda</taxon>
        <taxon>Coelurosauria</taxon>
        <taxon>Aves</taxon>
        <taxon>Neognathae</taxon>
        <taxon>Neoaves</taxon>
        <taxon>Telluraves</taxon>
        <taxon>Australaves</taxon>
        <taxon>Passeriformes</taxon>
        <taxon>Acanthisittidae</taxon>
        <taxon>Acanthisitta</taxon>
    </lineage>
</organism>
<dbReference type="EC" id="2.7.11.1" evidence="2"/>
<evidence type="ECO:0000256" key="4">
    <source>
        <dbReference type="ARBA" id="ARBA00022840"/>
    </source>
</evidence>
<dbReference type="Proteomes" id="UP000053537">
    <property type="component" value="Unassembled WGS sequence"/>
</dbReference>
<dbReference type="InterPro" id="IPR051931">
    <property type="entry name" value="PAK3-like"/>
</dbReference>
<dbReference type="EMBL" id="KK824773">
    <property type="protein sequence ID" value="KFP72083.1"/>
    <property type="molecule type" value="Genomic_DNA"/>
</dbReference>
<name>A0A091MGG3_9PASS</name>
<keyword evidence="7" id="KW-1185">Reference proteome</keyword>
<feature type="domain" description="Protein kinase" evidence="5">
    <location>
        <begin position="1"/>
        <end position="125"/>
    </location>
</feature>
<gene>
    <name evidence="6" type="ORF">N310_10528</name>
</gene>
<keyword evidence="6" id="KW-0418">Kinase</keyword>
<keyword evidence="4" id="KW-0067">ATP-binding</keyword>
<dbReference type="GO" id="GO:0004674">
    <property type="term" value="F:protein serine/threonine kinase activity"/>
    <property type="evidence" value="ECO:0007669"/>
    <property type="project" value="UniProtKB-EC"/>
</dbReference>
<dbReference type="PANTHER" id="PTHR45832">
    <property type="entry name" value="SERINE/THREONINE-PROTEIN KINASE SAMKA-RELATED-RELATED"/>
    <property type="match status" value="1"/>
</dbReference>
<evidence type="ECO:0000256" key="1">
    <source>
        <dbReference type="ARBA" id="ARBA00008874"/>
    </source>
</evidence>
<evidence type="ECO:0000259" key="5">
    <source>
        <dbReference type="PROSITE" id="PS50011"/>
    </source>
</evidence>
<dbReference type="InterPro" id="IPR000719">
    <property type="entry name" value="Prot_kinase_dom"/>
</dbReference>
<dbReference type="Pfam" id="PF00069">
    <property type="entry name" value="Pkinase"/>
    <property type="match status" value="1"/>
</dbReference>
<accession>A0A091MGG3</accession>
<protein>
    <recommendedName>
        <fullName evidence="2">non-specific serine/threonine protein kinase</fullName>
        <ecNumber evidence="2">2.7.11.1</ecNumber>
    </recommendedName>
</protein>
<feature type="non-terminal residue" evidence="6">
    <location>
        <position position="149"/>
    </location>
</feature>
<comment type="similarity">
    <text evidence="1">Belongs to the protein kinase superfamily. STE Ser/Thr protein kinase family. STE20 subfamily.</text>
</comment>
<sequence>ADFGVCAWLTPERSRRSSLVGTAHWLAPEIMTKDQHGPQVDIWALGITCIEMLQGGPPYYEMNAQKVTNLIAAKGRPELPKREQLSPAFQSFLDCCLQTDEDRLLSSFCSLTAFLFLSFGQHPFLQSAKPLSSLTPMIIAVKQQREERR</sequence>
<keyword evidence="6" id="KW-0808">Transferase</keyword>
<dbReference type="PROSITE" id="PS50011">
    <property type="entry name" value="PROTEIN_KINASE_DOM"/>
    <property type="match status" value="1"/>
</dbReference>
<dbReference type="AlphaFoldDB" id="A0A091MGG3"/>
<evidence type="ECO:0000313" key="6">
    <source>
        <dbReference type="EMBL" id="KFP72083.1"/>
    </source>
</evidence>
<dbReference type="Gene3D" id="1.10.510.10">
    <property type="entry name" value="Transferase(Phosphotransferase) domain 1"/>
    <property type="match status" value="1"/>
</dbReference>
<keyword evidence="3" id="KW-0547">Nucleotide-binding</keyword>
<dbReference type="GO" id="GO:0005524">
    <property type="term" value="F:ATP binding"/>
    <property type="evidence" value="ECO:0007669"/>
    <property type="project" value="UniProtKB-KW"/>
</dbReference>
<proteinExistence type="inferred from homology"/>
<evidence type="ECO:0000313" key="7">
    <source>
        <dbReference type="Proteomes" id="UP000053537"/>
    </source>
</evidence>
<dbReference type="PANTHER" id="PTHR45832:SF22">
    <property type="entry name" value="SERINE_THREONINE-PROTEIN KINASE SAMKA-RELATED"/>
    <property type="match status" value="1"/>
</dbReference>
<dbReference type="InterPro" id="IPR011009">
    <property type="entry name" value="Kinase-like_dom_sf"/>
</dbReference>
<reference evidence="6 7" key="1">
    <citation type="submission" date="2014-04" db="EMBL/GenBank/DDBJ databases">
        <title>Genome evolution of avian class.</title>
        <authorList>
            <person name="Zhang G."/>
            <person name="Li C."/>
        </authorList>
    </citation>
    <scope>NUCLEOTIDE SEQUENCE [LARGE SCALE GENOMIC DNA]</scope>
    <source>
        <strain evidence="6">BGI_N310</strain>
    </source>
</reference>
<evidence type="ECO:0000256" key="3">
    <source>
        <dbReference type="ARBA" id="ARBA00022741"/>
    </source>
</evidence>
<evidence type="ECO:0000256" key="2">
    <source>
        <dbReference type="ARBA" id="ARBA00012513"/>
    </source>
</evidence>
<dbReference type="SUPFAM" id="SSF56112">
    <property type="entry name" value="Protein kinase-like (PK-like)"/>
    <property type="match status" value="1"/>
</dbReference>